<dbReference type="EMBL" id="CM037159">
    <property type="protein sequence ID" value="KAH7867246.1"/>
    <property type="molecule type" value="Genomic_DNA"/>
</dbReference>
<gene>
    <name evidence="1" type="ORF">Vadar_030884</name>
</gene>
<reference evidence="1 2" key="1">
    <citation type="journal article" date="2021" name="Hortic Res">
        <title>High-quality reference genome and annotation aids understanding of berry development for evergreen blueberry (Vaccinium darrowii).</title>
        <authorList>
            <person name="Yu J."/>
            <person name="Hulse-Kemp A.M."/>
            <person name="Babiker E."/>
            <person name="Staton M."/>
        </authorList>
    </citation>
    <scope>NUCLEOTIDE SEQUENCE [LARGE SCALE GENOMIC DNA]</scope>
    <source>
        <strain evidence="2">cv. NJ 8807/NJ 8810</strain>
        <tissue evidence="1">Young leaf</tissue>
    </source>
</reference>
<name>A0ACB7ZNL9_9ERIC</name>
<evidence type="ECO:0000313" key="1">
    <source>
        <dbReference type="EMBL" id="KAH7867246.1"/>
    </source>
</evidence>
<accession>A0ACB7ZNL9</accession>
<sequence>MRKGNKVSMAWLRQHFPGRVSDGATQAQIEQQARGYILHLIGGILAPNNTLHVHLCYLKLLEDLEVAGQYSWGSACLASLYCYLCHSFEAKNQDVGGMFVLLQVWAWERLPYLAPGRLGEQPPRDGAALIGWWDDEFHSPDLATRDWMRAGRAIWRAKVLLINFAIVEMHQPERVMRQFGFRQLVPPPSQARNALHGQTLKKGPQDWEVTNGAAVAMWNNRLQLVEPEGIPDLLHAYPAGDDYAVWYESITTRLFRSLIWPDLPKEAQAIGKQGLVCMAAQEKFLRKEPPMHLVFELEEGNKEEGEDQANFEPAVEGPIPQ</sequence>
<organism evidence="1 2">
    <name type="scientific">Vaccinium darrowii</name>
    <dbReference type="NCBI Taxonomy" id="229202"/>
    <lineage>
        <taxon>Eukaryota</taxon>
        <taxon>Viridiplantae</taxon>
        <taxon>Streptophyta</taxon>
        <taxon>Embryophyta</taxon>
        <taxon>Tracheophyta</taxon>
        <taxon>Spermatophyta</taxon>
        <taxon>Magnoliopsida</taxon>
        <taxon>eudicotyledons</taxon>
        <taxon>Gunneridae</taxon>
        <taxon>Pentapetalae</taxon>
        <taxon>asterids</taxon>
        <taxon>Ericales</taxon>
        <taxon>Ericaceae</taxon>
        <taxon>Vaccinioideae</taxon>
        <taxon>Vaccinieae</taxon>
        <taxon>Vaccinium</taxon>
    </lineage>
</organism>
<dbReference type="Proteomes" id="UP000828048">
    <property type="component" value="Chromosome 9"/>
</dbReference>
<protein>
    <submittedName>
        <fullName evidence="1">Uncharacterized protein</fullName>
    </submittedName>
</protein>
<proteinExistence type="predicted"/>
<keyword evidence="2" id="KW-1185">Reference proteome</keyword>
<evidence type="ECO:0000313" key="2">
    <source>
        <dbReference type="Proteomes" id="UP000828048"/>
    </source>
</evidence>
<comment type="caution">
    <text evidence="1">The sequence shown here is derived from an EMBL/GenBank/DDBJ whole genome shotgun (WGS) entry which is preliminary data.</text>
</comment>